<dbReference type="PANTHER" id="PTHR31444">
    <property type="entry name" value="OS11G0490100 PROTEIN"/>
    <property type="match status" value="1"/>
</dbReference>
<evidence type="ECO:0000256" key="1">
    <source>
        <dbReference type="ARBA" id="ARBA00004194"/>
    </source>
</evidence>
<protein>
    <submittedName>
        <fullName evidence="5">Uncharacterized protein</fullName>
    </submittedName>
</protein>
<evidence type="ECO:0000313" key="5">
    <source>
        <dbReference type="EMBL" id="KAF4373859.1"/>
    </source>
</evidence>
<name>A0A7J6FVZ3_CANSA</name>
<dbReference type="GO" id="GO:0000139">
    <property type="term" value="C:Golgi membrane"/>
    <property type="evidence" value="ECO:0007669"/>
    <property type="project" value="UniProtKB-SubCell"/>
</dbReference>
<dbReference type="EMBL" id="JAATIP010000098">
    <property type="protein sequence ID" value="KAF4373859.1"/>
    <property type="molecule type" value="Genomic_DNA"/>
</dbReference>
<dbReference type="Pfam" id="PF21729">
    <property type="entry name" value="IRX15_IRX15L_GXM"/>
    <property type="match status" value="1"/>
</dbReference>
<keyword evidence="3" id="KW-1133">Transmembrane helix</keyword>
<accession>A0A7J6FVZ3</accession>
<dbReference type="GO" id="GO:0045492">
    <property type="term" value="P:xylan biosynthetic process"/>
    <property type="evidence" value="ECO:0007669"/>
    <property type="project" value="InterPro"/>
</dbReference>
<organism evidence="5 6">
    <name type="scientific">Cannabis sativa</name>
    <name type="common">Hemp</name>
    <name type="synonym">Marijuana</name>
    <dbReference type="NCBI Taxonomy" id="3483"/>
    <lineage>
        <taxon>Eukaryota</taxon>
        <taxon>Viridiplantae</taxon>
        <taxon>Streptophyta</taxon>
        <taxon>Embryophyta</taxon>
        <taxon>Tracheophyta</taxon>
        <taxon>Spermatophyta</taxon>
        <taxon>Magnoliopsida</taxon>
        <taxon>eudicotyledons</taxon>
        <taxon>Gunneridae</taxon>
        <taxon>Pentapetalae</taxon>
        <taxon>rosids</taxon>
        <taxon>fabids</taxon>
        <taxon>Rosales</taxon>
        <taxon>Cannabaceae</taxon>
        <taxon>Cannabis</taxon>
    </lineage>
</organism>
<evidence type="ECO:0000256" key="3">
    <source>
        <dbReference type="ARBA" id="ARBA00022989"/>
    </source>
</evidence>
<comment type="caution">
    <text evidence="5">The sequence shown here is derived from an EMBL/GenBank/DDBJ whole genome shotgun (WGS) entry which is preliminary data.</text>
</comment>
<evidence type="ECO:0000313" key="6">
    <source>
        <dbReference type="Proteomes" id="UP000525078"/>
    </source>
</evidence>
<reference evidence="5 6" key="1">
    <citation type="journal article" date="2020" name="bioRxiv">
        <title>Sequence and annotation of 42 cannabis genomes reveals extensive copy number variation in cannabinoid synthesis and pathogen resistance genes.</title>
        <authorList>
            <person name="Mckernan K.J."/>
            <person name="Helbert Y."/>
            <person name="Kane L.T."/>
            <person name="Ebling H."/>
            <person name="Zhang L."/>
            <person name="Liu B."/>
            <person name="Eaton Z."/>
            <person name="Mclaughlin S."/>
            <person name="Kingan S."/>
            <person name="Baybayan P."/>
            <person name="Concepcion G."/>
            <person name="Jordan M."/>
            <person name="Riva A."/>
            <person name="Barbazuk W."/>
            <person name="Harkins T."/>
        </authorList>
    </citation>
    <scope>NUCLEOTIDE SEQUENCE [LARGE SCALE GENOMIC DNA]</scope>
    <source>
        <strain evidence="6">cv. Jamaican Lion 4</strain>
        <tissue evidence="5">Leaf</tissue>
    </source>
</reference>
<dbReference type="InterPro" id="IPR006514">
    <property type="entry name" value="IRX15/GXM/AGM"/>
</dbReference>
<sequence>MASRNRIILKQGRSNDTFKTSFSELKPIVHVLRKESFLRTTPSDSYDVQYTTKTSEIGDLIATARDQIKNECRPVQNLLFSDCKLGLNELPSHVYEIDWDVIIVGGPRGDWAGSSPF</sequence>
<comment type="subcellular location">
    <subcellularLocation>
        <location evidence="1">Golgi apparatus membrane</location>
        <topology evidence="1">Single-pass membrane protein</topology>
    </subcellularLocation>
</comment>
<gene>
    <name evidence="5" type="ORF">F8388_007765</name>
</gene>
<keyword evidence="2" id="KW-0812">Transmembrane</keyword>
<evidence type="ECO:0000256" key="4">
    <source>
        <dbReference type="ARBA" id="ARBA00023136"/>
    </source>
</evidence>
<dbReference type="Proteomes" id="UP000525078">
    <property type="component" value="Unassembled WGS sequence"/>
</dbReference>
<proteinExistence type="predicted"/>
<keyword evidence="4" id="KW-0472">Membrane</keyword>
<evidence type="ECO:0000256" key="2">
    <source>
        <dbReference type="ARBA" id="ARBA00022692"/>
    </source>
</evidence>
<dbReference type="AlphaFoldDB" id="A0A7J6FVZ3"/>